<accession>A0A1X7TJH7</accession>
<feature type="signal peptide" evidence="1">
    <location>
        <begin position="1"/>
        <end position="21"/>
    </location>
</feature>
<dbReference type="EnsemblMetazoa" id="Aqu2.1.15011_001">
    <property type="protein sequence ID" value="Aqu2.1.15011_001"/>
    <property type="gene ID" value="Aqu2.1.15011"/>
</dbReference>
<dbReference type="AlphaFoldDB" id="A0A1X7TJH7"/>
<proteinExistence type="predicted"/>
<protein>
    <submittedName>
        <fullName evidence="2">Uncharacterized protein</fullName>
    </submittedName>
</protein>
<dbReference type="InParanoid" id="A0A1X7TJH7"/>
<keyword evidence="1" id="KW-0732">Signal</keyword>
<evidence type="ECO:0000313" key="2">
    <source>
        <dbReference type="EnsemblMetazoa" id="Aqu2.1.15011_001"/>
    </source>
</evidence>
<sequence length="63" mass="6733">MTKSIVIFVILVTVGSLNVFAGPSPSKFCACGTDEPSGDINVITNVHRAKGIKRIYDRLGHTS</sequence>
<reference evidence="2" key="1">
    <citation type="submission" date="2017-05" db="UniProtKB">
        <authorList>
            <consortium name="EnsemblMetazoa"/>
        </authorList>
    </citation>
    <scope>IDENTIFICATION</scope>
</reference>
<organism evidence="2">
    <name type="scientific">Amphimedon queenslandica</name>
    <name type="common">Sponge</name>
    <dbReference type="NCBI Taxonomy" id="400682"/>
    <lineage>
        <taxon>Eukaryota</taxon>
        <taxon>Metazoa</taxon>
        <taxon>Porifera</taxon>
        <taxon>Demospongiae</taxon>
        <taxon>Heteroscleromorpha</taxon>
        <taxon>Haplosclerida</taxon>
        <taxon>Niphatidae</taxon>
        <taxon>Amphimedon</taxon>
    </lineage>
</organism>
<evidence type="ECO:0000256" key="1">
    <source>
        <dbReference type="SAM" id="SignalP"/>
    </source>
</evidence>
<name>A0A1X7TJH7_AMPQE</name>
<feature type="chain" id="PRO_5012846928" evidence="1">
    <location>
        <begin position="22"/>
        <end position="63"/>
    </location>
</feature>